<evidence type="ECO:0000313" key="2">
    <source>
        <dbReference type="EMBL" id="JAD88917.1"/>
    </source>
</evidence>
<organism evidence="2">
    <name type="scientific">Arundo donax</name>
    <name type="common">Giant reed</name>
    <name type="synonym">Donax arundinaceus</name>
    <dbReference type="NCBI Taxonomy" id="35708"/>
    <lineage>
        <taxon>Eukaryota</taxon>
        <taxon>Viridiplantae</taxon>
        <taxon>Streptophyta</taxon>
        <taxon>Embryophyta</taxon>
        <taxon>Tracheophyta</taxon>
        <taxon>Spermatophyta</taxon>
        <taxon>Magnoliopsida</taxon>
        <taxon>Liliopsida</taxon>
        <taxon>Poales</taxon>
        <taxon>Poaceae</taxon>
        <taxon>PACMAD clade</taxon>
        <taxon>Arundinoideae</taxon>
        <taxon>Arundineae</taxon>
        <taxon>Arundo</taxon>
    </lineage>
</organism>
<reference evidence="2" key="2">
    <citation type="journal article" date="2015" name="Data Brief">
        <title>Shoot transcriptome of the giant reed, Arundo donax.</title>
        <authorList>
            <person name="Barrero R.A."/>
            <person name="Guerrero F.D."/>
            <person name="Moolhuijzen P."/>
            <person name="Goolsby J.A."/>
            <person name="Tidwell J."/>
            <person name="Bellgard S.E."/>
            <person name="Bellgard M.I."/>
        </authorList>
    </citation>
    <scope>NUCLEOTIDE SEQUENCE</scope>
    <source>
        <tissue evidence="2">Shoot tissue taken approximately 20 cm above the soil surface</tissue>
    </source>
</reference>
<evidence type="ECO:0000256" key="1">
    <source>
        <dbReference type="SAM" id="MobiDB-lite"/>
    </source>
</evidence>
<feature type="compositionally biased region" description="Basic residues" evidence="1">
    <location>
        <begin position="1"/>
        <end position="20"/>
    </location>
</feature>
<dbReference type="AlphaFoldDB" id="A0A0A9DYT9"/>
<sequence length="37" mass="4240">MPRTGGRQRKPRHPRSGRPRTRGEADAGMRTLGRRAR</sequence>
<name>A0A0A9DYT9_ARUDO</name>
<dbReference type="EMBL" id="GBRH01208978">
    <property type="protein sequence ID" value="JAD88917.1"/>
    <property type="molecule type" value="Transcribed_RNA"/>
</dbReference>
<reference evidence="2" key="1">
    <citation type="submission" date="2014-09" db="EMBL/GenBank/DDBJ databases">
        <authorList>
            <person name="Magalhaes I.L.F."/>
            <person name="Oliveira U."/>
            <person name="Santos F.R."/>
            <person name="Vidigal T.H.D.A."/>
            <person name="Brescovit A.D."/>
            <person name="Santos A.J."/>
        </authorList>
    </citation>
    <scope>NUCLEOTIDE SEQUENCE</scope>
    <source>
        <tissue evidence="2">Shoot tissue taken approximately 20 cm above the soil surface</tissue>
    </source>
</reference>
<feature type="region of interest" description="Disordered" evidence="1">
    <location>
        <begin position="1"/>
        <end position="37"/>
    </location>
</feature>
<accession>A0A0A9DYT9</accession>
<proteinExistence type="predicted"/>
<protein>
    <submittedName>
        <fullName evidence="2">Uncharacterized protein</fullName>
    </submittedName>
</protein>